<feature type="compositionally biased region" description="Low complexity" evidence="1">
    <location>
        <begin position="42"/>
        <end position="95"/>
    </location>
</feature>
<feature type="compositionally biased region" description="Polar residues" evidence="1">
    <location>
        <begin position="551"/>
        <end position="579"/>
    </location>
</feature>
<gene>
    <name evidence="3" type="ORF">Agabi119p4_10022</name>
</gene>
<organism evidence="3 4">
    <name type="scientific">Agaricus bisporus var. burnettii</name>
    <dbReference type="NCBI Taxonomy" id="192524"/>
    <lineage>
        <taxon>Eukaryota</taxon>
        <taxon>Fungi</taxon>
        <taxon>Dikarya</taxon>
        <taxon>Basidiomycota</taxon>
        <taxon>Agaricomycotina</taxon>
        <taxon>Agaricomycetes</taxon>
        <taxon>Agaricomycetidae</taxon>
        <taxon>Agaricales</taxon>
        <taxon>Agaricineae</taxon>
        <taxon>Agaricaceae</taxon>
        <taxon>Agaricus</taxon>
    </lineage>
</organism>
<feature type="region of interest" description="Disordered" evidence="1">
    <location>
        <begin position="678"/>
        <end position="722"/>
    </location>
</feature>
<feature type="compositionally biased region" description="Low complexity" evidence="1">
    <location>
        <begin position="102"/>
        <end position="127"/>
    </location>
</feature>
<feature type="region of interest" description="Disordered" evidence="1">
    <location>
        <begin position="539"/>
        <end position="579"/>
    </location>
</feature>
<keyword evidence="2" id="KW-0812">Transmembrane</keyword>
<feature type="compositionally biased region" description="Low complexity" evidence="1">
    <location>
        <begin position="407"/>
        <end position="422"/>
    </location>
</feature>
<feature type="transmembrane region" description="Helical" evidence="2">
    <location>
        <begin position="169"/>
        <end position="193"/>
    </location>
</feature>
<dbReference type="EMBL" id="JABXXO010000013">
    <property type="protein sequence ID" value="KAF7762030.1"/>
    <property type="molecule type" value="Genomic_DNA"/>
</dbReference>
<proteinExistence type="predicted"/>
<feature type="region of interest" description="Disordered" evidence="1">
    <location>
        <begin position="1"/>
        <end position="127"/>
    </location>
</feature>
<feature type="compositionally biased region" description="Polar residues" evidence="1">
    <location>
        <begin position="32"/>
        <end position="41"/>
    </location>
</feature>
<feature type="region of interest" description="Disordered" evidence="1">
    <location>
        <begin position="405"/>
        <end position="427"/>
    </location>
</feature>
<feature type="compositionally biased region" description="Low complexity" evidence="1">
    <location>
        <begin position="10"/>
        <end position="30"/>
    </location>
</feature>
<keyword evidence="2" id="KW-0472">Membrane</keyword>
<feature type="compositionally biased region" description="Polar residues" evidence="1">
    <location>
        <begin position="704"/>
        <end position="716"/>
    </location>
</feature>
<feature type="compositionally biased region" description="Low complexity" evidence="1">
    <location>
        <begin position="475"/>
        <end position="496"/>
    </location>
</feature>
<feature type="region of interest" description="Disordered" evidence="1">
    <location>
        <begin position="447"/>
        <end position="511"/>
    </location>
</feature>
<feature type="compositionally biased region" description="Basic and acidic residues" evidence="1">
    <location>
        <begin position="449"/>
        <end position="461"/>
    </location>
</feature>
<reference evidence="3 4" key="1">
    <citation type="journal article" name="Sci. Rep.">
        <title>Telomere-to-telomere assembled and centromere annotated genomes of the two main subspecies of the button mushroom Agaricus bisporus reveal especially polymorphic chromosome ends.</title>
        <authorList>
            <person name="Sonnenberg A.S.M."/>
            <person name="Sedaghat-Telgerd N."/>
            <person name="Lavrijssen B."/>
            <person name="Ohm R.A."/>
            <person name="Hendrickx P.M."/>
            <person name="Scholtmeijer K."/>
            <person name="Baars J.J.P."/>
            <person name="van Peer A."/>
        </authorList>
    </citation>
    <scope>NUCLEOTIDE SEQUENCE [LARGE SCALE GENOMIC DNA]</scope>
    <source>
        <strain evidence="3 4">H119_p4</strain>
    </source>
</reference>
<evidence type="ECO:0000313" key="3">
    <source>
        <dbReference type="EMBL" id="KAF7762030.1"/>
    </source>
</evidence>
<feature type="compositionally biased region" description="Polar residues" evidence="1">
    <location>
        <begin position="462"/>
        <end position="474"/>
    </location>
</feature>
<feature type="compositionally biased region" description="Low complexity" evidence="1">
    <location>
        <begin position="539"/>
        <end position="549"/>
    </location>
</feature>
<protein>
    <submittedName>
        <fullName evidence="3">Uncharacterized protein</fullName>
    </submittedName>
</protein>
<feature type="compositionally biased region" description="Low complexity" evidence="1">
    <location>
        <begin position="680"/>
        <end position="703"/>
    </location>
</feature>
<keyword evidence="2" id="KW-1133">Transmembrane helix</keyword>
<evidence type="ECO:0000256" key="2">
    <source>
        <dbReference type="SAM" id="Phobius"/>
    </source>
</evidence>
<evidence type="ECO:0000313" key="4">
    <source>
        <dbReference type="Proteomes" id="UP000629468"/>
    </source>
</evidence>
<name>A0A8H7C4V5_AGABI</name>
<feature type="compositionally biased region" description="Polar residues" evidence="1">
    <location>
        <begin position="497"/>
        <end position="508"/>
    </location>
</feature>
<accession>A0A8H7C4V5</accession>
<dbReference type="Proteomes" id="UP000629468">
    <property type="component" value="Unassembled WGS sequence"/>
</dbReference>
<evidence type="ECO:0000256" key="1">
    <source>
        <dbReference type="SAM" id="MobiDB-lite"/>
    </source>
</evidence>
<comment type="caution">
    <text evidence="3">The sequence shown here is derived from an EMBL/GenBank/DDBJ whole genome shotgun (WGS) entry which is preliminary data.</text>
</comment>
<dbReference type="AlphaFoldDB" id="A0A8H7C4V5"/>
<feature type="region of interest" description="Disordered" evidence="1">
    <location>
        <begin position="292"/>
        <end position="333"/>
    </location>
</feature>
<sequence>MTHNDARQLPSSSSSQTVSASPPALPSAPSDGTATSTGSADPSTSTPLPSTSAQTSSSPSLSPSLTSSAPSTVVPSSTSTSSLLSPSMTLPSSTSLPPPLSLFPTSTSSPQAALESTTSLSTSSSAPTTSFTTIVTTLGDGSVSTTVAPLPTSLQTTPNSNPSNHPNRVGIIAGTTVAVVSFILLLLSLVFCYRKNKLKKLWNSLDLRGGRARERRGLLEDEDFEDDLAHARSRSDMSQGRPFMLGGGSINMSVGSSAGYQVGHSPVLSNASARFIGPAIPITHLPDPARPYSRSSYPISTPSSINSSLPAIHSPLPSQSQNQMPNSNSNYTNYNSSVTSIPHSSPPVPSLFRPRASESGSIFREEGVWPPPNEKTNEFVDPFVGHVKKVSSEVGDELGKIVRDVMGPSSSFGDSGSSSTLSPSPPVSVPITSMTVAALGSMGGVATGLDDRTGSRKHLEDSPTSTRKFINRHTTSTPSPSSSPEPSLSPLSAPPADNNTHANLSPHGNTAFYRRHQSSSSLTLSLPPGAAPPSVIFGSSSSSSGVVGPKTKTTTIVSPVGSMSPSTPLRSPTSADTANTMNTLTMRSDESSVLYRYNKESGMPKVEEDFGNSSERRRMSSDGFEFVRGEKVDREVVSHELGILKEEASMNMGGGGRSSSSAMPKRRSTVMSMSSQFSAMGTTMGMEESSTTSLVLSPSSSPVLNFSQVKKSSPLKQHTLAD</sequence>